<dbReference type="EMBL" id="JAVHJL010000001">
    <property type="protein sequence ID" value="KAK6512327.1"/>
    <property type="molecule type" value="Genomic_DNA"/>
</dbReference>
<feature type="transmembrane region" description="Helical" evidence="2">
    <location>
        <begin position="564"/>
        <end position="583"/>
    </location>
</feature>
<gene>
    <name evidence="4" type="ORF">TWF481_001215</name>
</gene>
<feature type="compositionally biased region" description="Basic and acidic residues" evidence="1">
    <location>
        <begin position="471"/>
        <end position="487"/>
    </location>
</feature>
<evidence type="ECO:0000313" key="4">
    <source>
        <dbReference type="EMBL" id="KAK6512327.1"/>
    </source>
</evidence>
<keyword evidence="2" id="KW-0472">Membrane</keyword>
<keyword evidence="5" id="KW-1185">Reference proteome</keyword>
<protein>
    <recommendedName>
        <fullName evidence="3">Putative ER transporter 6TM N-terminal domain-containing protein</fullName>
    </recommendedName>
</protein>
<dbReference type="PANTHER" id="PTHR37994">
    <property type="entry name" value="ARAE_2_N DOMAIN-CONTAINING PROTEIN-RELATED"/>
    <property type="match status" value="1"/>
</dbReference>
<evidence type="ECO:0000313" key="5">
    <source>
        <dbReference type="Proteomes" id="UP001370758"/>
    </source>
</evidence>
<dbReference type="InterPro" id="IPR018823">
    <property type="entry name" value="ArAE_2_N"/>
</dbReference>
<name>A0AAV9WR05_9PEZI</name>
<dbReference type="Pfam" id="PF10337">
    <property type="entry name" value="ArAE_2_N"/>
    <property type="match status" value="1"/>
</dbReference>
<comment type="caution">
    <text evidence="4">The sequence shown here is derived from an EMBL/GenBank/DDBJ whole genome shotgun (WGS) entry which is preliminary data.</text>
</comment>
<accession>A0AAV9WR05</accession>
<keyword evidence="2" id="KW-1133">Transmembrane helix</keyword>
<feature type="region of interest" description="Disordered" evidence="1">
    <location>
        <begin position="461"/>
        <end position="505"/>
    </location>
</feature>
<evidence type="ECO:0000256" key="1">
    <source>
        <dbReference type="SAM" id="MobiDB-lite"/>
    </source>
</evidence>
<keyword evidence="2" id="KW-0812">Transmembrane</keyword>
<feature type="transmembrane region" description="Helical" evidence="2">
    <location>
        <begin position="6"/>
        <end position="26"/>
    </location>
</feature>
<evidence type="ECO:0000256" key="2">
    <source>
        <dbReference type="SAM" id="Phobius"/>
    </source>
</evidence>
<feature type="domain" description="Putative ER transporter 6TM N-terminal" evidence="3">
    <location>
        <begin position="2"/>
        <end position="371"/>
    </location>
</feature>
<feature type="transmembrane region" description="Helical" evidence="2">
    <location>
        <begin position="100"/>
        <end position="119"/>
    </location>
</feature>
<evidence type="ECO:0000259" key="3">
    <source>
        <dbReference type="Pfam" id="PF10337"/>
    </source>
</evidence>
<dbReference type="PANTHER" id="PTHR37994:SF3">
    <property type="entry name" value="ER TRANSPORTER 6TM N-TERMINAL DOMAIN-CONTAINING PROTEIN"/>
    <property type="match status" value="1"/>
</dbReference>
<dbReference type="AlphaFoldDB" id="A0AAV9WR05"/>
<reference evidence="4 5" key="1">
    <citation type="submission" date="2023-08" db="EMBL/GenBank/DDBJ databases">
        <authorList>
            <person name="Palmer J.M."/>
        </authorList>
    </citation>
    <scope>NUCLEOTIDE SEQUENCE [LARGE SCALE GENOMIC DNA]</scope>
    <source>
        <strain evidence="4 5">TWF481</strain>
    </source>
</reference>
<feature type="transmembrane region" description="Helical" evidence="2">
    <location>
        <begin position="125"/>
        <end position="149"/>
    </location>
</feature>
<organism evidence="4 5">
    <name type="scientific">Arthrobotrys musiformis</name>
    <dbReference type="NCBI Taxonomy" id="47236"/>
    <lineage>
        <taxon>Eukaryota</taxon>
        <taxon>Fungi</taxon>
        <taxon>Dikarya</taxon>
        <taxon>Ascomycota</taxon>
        <taxon>Pezizomycotina</taxon>
        <taxon>Orbiliomycetes</taxon>
        <taxon>Orbiliales</taxon>
        <taxon>Orbiliaceae</taxon>
        <taxon>Arthrobotrys</taxon>
    </lineage>
</organism>
<feature type="compositionally biased region" description="Acidic residues" evidence="1">
    <location>
        <begin position="461"/>
        <end position="470"/>
    </location>
</feature>
<proteinExistence type="predicted"/>
<sequence>MLMASTILLGICLAWAWGTIAFLAALSCRDDASYNATYNAILQAASQSSNPPLYAKRQIFNGALLQTPVTVVIVMQEDSLLTNSFHPQARLRAAYPKFTLTYIFGVIVIDVYITTGPLVNSFEGLLPLVFVKPLAGSVAIGLVLSLLVFPESCSYATLVTLSKSLAQTREILNITQSILQEIQETIPIQEINILKRKITQTHTLAEQGFAFIEIEPSIGRWSSKDIKSLKQNFRDLLINGTLLLNFHLLRQEYRSKILRYLSKDRAGPYHGKYPDSNEPQTQTLASFMIYEYLQPDPESAKLEKEAFEAMESLSRNILKTCDEAVVSSMEIIEFANTGKWSGSPKKSDLDTLVGKHTQTLDKLKRERERFHTDTFDTMIDPVSHFFDTEGKFIPSSDGGAKILGLLVGMNYKHRIMTLTTSLVDLLEHLIQLESENPNVRFWMPVAIRSLFSLALSPEPVYEDDNPEESEERSQKMEQKLKAEQERKERKKGKSAASKSPKYEDVTRIRRRRSKLSWALTGLYHWATNSDGAFAARIVISTLILTIPGVTKSGAKVCYDNRGKLLLLQIPGFAVSVWFMQYRFAF</sequence>
<dbReference type="Proteomes" id="UP001370758">
    <property type="component" value="Unassembled WGS sequence"/>
</dbReference>